<comment type="caution">
    <text evidence="1">The sequence shown here is derived from an EMBL/GenBank/DDBJ whole genome shotgun (WGS) entry which is preliminary data.</text>
</comment>
<evidence type="ECO:0000313" key="1">
    <source>
        <dbReference type="EMBL" id="PVD39449.1"/>
    </source>
</evidence>
<sequence length="63" mass="7110">MMLTANMQPVHDTTALDAERHLGDRVLRNRVGDRVLGNRVYRVLGNRVLRDRVLGNRVLGIGC</sequence>
<accession>A0A2T7Q1A7</accession>
<gene>
    <name evidence="1" type="ORF">C0Q70_02080</name>
</gene>
<reference evidence="1 2" key="1">
    <citation type="submission" date="2018-04" db="EMBL/GenBank/DDBJ databases">
        <title>The genome of golden apple snail Pomacea canaliculata provides insight into stress tolerance and invasive adaptation.</title>
        <authorList>
            <person name="Liu C."/>
            <person name="Liu B."/>
            <person name="Ren Y."/>
            <person name="Zhang Y."/>
            <person name="Wang H."/>
            <person name="Li S."/>
            <person name="Jiang F."/>
            <person name="Yin L."/>
            <person name="Zhang G."/>
            <person name="Qian W."/>
            <person name="Fan W."/>
        </authorList>
    </citation>
    <scope>NUCLEOTIDE SEQUENCE [LARGE SCALE GENOMIC DNA]</scope>
    <source>
        <strain evidence="1">SZHN2017</strain>
        <tissue evidence="1">Muscle</tissue>
    </source>
</reference>
<evidence type="ECO:0000313" key="2">
    <source>
        <dbReference type="Proteomes" id="UP000245119"/>
    </source>
</evidence>
<dbReference type="Proteomes" id="UP000245119">
    <property type="component" value="Linkage Group LG1"/>
</dbReference>
<name>A0A2T7Q1A7_POMCA</name>
<dbReference type="EMBL" id="PZQS01000001">
    <property type="protein sequence ID" value="PVD39449.1"/>
    <property type="molecule type" value="Genomic_DNA"/>
</dbReference>
<keyword evidence="2" id="KW-1185">Reference proteome</keyword>
<dbReference type="AlphaFoldDB" id="A0A2T7Q1A7"/>
<organism evidence="1 2">
    <name type="scientific">Pomacea canaliculata</name>
    <name type="common">Golden apple snail</name>
    <dbReference type="NCBI Taxonomy" id="400727"/>
    <lineage>
        <taxon>Eukaryota</taxon>
        <taxon>Metazoa</taxon>
        <taxon>Spiralia</taxon>
        <taxon>Lophotrochozoa</taxon>
        <taxon>Mollusca</taxon>
        <taxon>Gastropoda</taxon>
        <taxon>Caenogastropoda</taxon>
        <taxon>Architaenioglossa</taxon>
        <taxon>Ampullarioidea</taxon>
        <taxon>Ampullariidae</taxon>
        <taxon>Pomacea</taxon>
    </lineage>
</organism>
<protein>
    <submittedName>
        <fullName evidence="1">Uncharacterized protein</fullName>
    </submittedName>
</protein>
<proteinExistence type="predicted"/>